<keyword evidence="4" id="KW-0472">Membrane</keyword>
<feature type="compositionally biased region" description="Polar residues" evidence="3">
    <location>
        <begin position="335"/>
        <end position="347"/>
    </location>
</feature>
<dbReference type="Pfam" id="PF15014">
    <property type="entry name" value="CLN5"/>
    <property type="match status" value="1"/>
</dbReference>
<dbReference type="GO" id="GO:0016798">
    <property type="term" value="F:hydrolase activity, acting on glycosyl bonds"/>
    <property type="evidence" value="ECO:0007669"/>
    <property type="project" value="TreeGrafter"/>
</dbReference>
<evidence type="ECO:0000313" key="6">
    <source>
        <dbReference type="Proteomes" id="UP000013827"/>
    </source>
</evidence>
<proteinExistence type="inferred from homology"/>
<evidence type="ECO:0000256" key="3">
    <source>
        <dbReference type="SAM" id="MobiDB-lite"/>
    </source>
</evidence>
<feature type="transmembrane region" description="Helical" evidence="4">
    <location>
        <begin position="408"/>
        <end position="428"/>
    </location>
</feature>
<dbReference type="InterPro" id="IPR026138">
    <property type="entry name" value="CLN5"/>
</dbReference>
<keyword evidence="2" id="KW-0325">Glycoprotein</keyword>
<dbReference type="KEGG" id="ehx:EMIHUDRAFT_247461"/>
<comment type="similarity">
    <text evidence="1">Belongs to the CLN5 family.</text>
</comment>
<dbReference type="PaxDb" id="2903-EOD12307"/>
<reference evidence="6" key="1">
    <citation type="journal article" date="2013" name="Nature">
        <title>Pan genome of the phytoplankton Emiliania underpins its global distribution.</title>
        <authorList>
            <person name="Read B.A."/>
            <person name="Kegel J."/>
            <person name="Klute M.J."/>
            <person name="Kuo A."/>
            <person name="Lefebvre S.C."/>
            <person name="Maumus F."/>
            <person name="Mayer C."/>
            <person name="Miller J."/>
            <person name="Monier A."/>
            <person name="Salamov A."/>
            <person name="Young J."/>
            <person name="Aguilar M."/>
            <person name="Claverie J.M."/>
            <person name="Frickenhaus S."/>
            <person name="Gonzalez K."/>
            <person name="Herman E.K."/>
            <person name="Lin Y.C."/>
            <person name="Napier J."/>
            <person name="Ogata H."/>
            <person name="Sarno A.F."/>
            <person name="Shmutz J."/>
            <person name="Schroeder D."/>
            <person name="de Vargas C."/>
            <person name="Verret F."/>
            <person name="von Dassow P."/>
            <person name="Valentin K."/>
            <person name="Van de Peer Y."/>
            <person name="Wheeler G."/>
            <person name="Dacks J.B."/>
            <person name="Delwiche C.F."/>
            <person name="Dyhrman S.T."/>
            <person name="Glockner G."/>
            <person name="John U."/>
            <person name="Richards T."/>
            <person name="Worden A.Z."/>
            <person name="Zhang X."/>
            <person name="Grigoriev I.V."/>
            <person name="Allen A.E."/>
            <person name="Bidle K."/>
            <person name="Borodovsky M."/>
            <person name="Bowler C."/>
            <person name="Brownlee C."/>
            <person name="Cock J.M."/>
            <person name="Elias M."/>
            <person name="Gladyshev V.N."/>
            <person name="Groth M."/>
            <person name="Guda C."/>
            <person name="Hadaegh A."/>
            <person name="Iglesias-Rodriguez M.D."/>
            <person name="Jenkins J."/>
            <person name="Jones B.M."/>
            <person name="Lawson T."/>
            <person name="Leese F."/>
            <person name="Lindquist E."/>
            <person name="Lobanov A."/>
            <person name="Lomsadze A."/>
            <person name="Malik S.B."/>
            <person name="Marsh M.E."/>
            <person name="Mackinder L."/>
            <person name="Mock T."/>
            <person name="Mueller-Roeber B."/>
            <person name="Pagarete A."/>
            <person name="Parker M."/>
            <person name="Probert I."/>
            <person name="Quesneville H."/>
            <person name="Raines C."/>
            <person name="Rensing S.A."/>
            <person name="Riano-Pachon D.M."/>
            <person name="Richier S."/>
            <person name="Rokitta S."/>
            <person name="Shiraiwa Y."/>
            <person name="Soanes D.M."/>
            <person name="van der Giezen M."/>
            <person name="Wahlund T.M."/>
            <person name="Williams B."/>
            <person name="Wilson W."/>
            <person name="Wolfe G."/>
            <person name="Wurch L.L."/>
        </authorList>
    </citation>
    <scope>NUCLEOTIDE SEQUENCE</scope>
</reference>
<evidence type="ECO:0000256" key="4">
    <source>
        <dbReference type="SAM" id="Phobius"/>
    </source>
</evidence>
<dbReference type="Proteomes" id="UP000013827">
    <property type="component" value="Unassembled WGS sequence"/>
</dbReference>
<dbReference type="EnsemblProtists" id="EOD12307">
    <property type="protein sequence ID" value="EOD12307"/>
    <property type="gene ID" value="EMIHUDRAFT_247461"/>
</dbReference>
<dbReference type="GO" id="GO:0007040">
    <property type="term" value="P:lysosome organization"/>
    <property type="evidence" value="ECO:0007669"/>
    <property type="project" value="TreeGrafter"/>
</dbReference>
<dbReference type="GO" id="GO:0005765">
    <property type="term" value="C:lysosomal membrane"/>
    <property type="evidence" value="ECO:0007669"/>
    <property type="project" value="TreeGrafter"/>
</dbReference>
<accession>A0A0D3IM22</accession>
<dbReference type="GeneID" id="17258465"/>
<dbReference type="AlphaFoldDB" id="A0A0D3IM22"/>
<reference evidence="5" key="2">
    <citation type="submission" date="2024-10" db="UniProtKB">
        <authorList>
            <consortium name="EnsemblProtists"/>
        </authorList>
    </citation>
    <scope>IDENTIFICATION</scope>
</reference>
<feature type="transmembrane region" description="Helical" evidence="4">
    <location>
        <begin position="385"/>
        <end position="402"/>
    </location>
</feature>
<evidence type="ECO:0000256" key="2">
    <source>
        <dbReference type="ARBA" id="ARBA00023180"/>
    </source>
</evidence>
<evidence type="ECO:0000313" key="5">
    <source>
        <dbReference type="EnsemblProtists" id="EOD12307"/>
    </source>
</evidence>
<name>A0A0D3IM22_EMIH1</name>
<keyword evidence="6" id="KW-1185">Reference proteome</keyword>
<feature type="region of interest" description="Disordered" evidence="3">
    <location>
        <begin position="326"/>
        <end position="347"/>
    </location>
</feature>
<dbReference type="RefSeq" id="XP_005764736.1">
    <property type="nucleotide sequence ID" value="XM_005764679.1"/>
</dbReference>
<dbReference type="PANTHER" id="PTHR15380">
    <property type="entry name" value="CEROID-LIPOFUSCINOSIS, NEURONAL 5"/>
    <property type="match status" value="1"/>
</dbReference>
<organism evidence="5 6">
    <name type="scientific">Emiliania huxleyi (strain CCMP1516)</name>
    <dbReference type="NCBI Taxonomy" id="280463"/>
    <lineage>
        <taxon>Eukaryota</taxon>
        <taxon>Haptista</taxon>
        <taxon>Haptophyta</taxon>
        <taxon>Prymnesiophyceae</taxon>
        <taxon>Isochrysidales</taxon>
        <taxon>Noelaerhabdaceae</taxon>
        <taxon>Emiliania</taxon>
    </lineage>
</organism>
<protein>
    <submittedName>
        <fullName evidence="5">Uncharacterized protein</fullName>
    </submittedName>
</protein>
<keyword evidence="4" id="KW-0812">Transmembrane</keyword>
<keyword evidence="4" id="KW-1133">Transmembrane helix</keyword>
<evidence type="ECO:0000256" key="1">
    <source>
        <dbReference type="ARBA" id="ARBA00007028"/>
    </source>
</evidence>
<dbReference type="HOGENOM" id="CLU_621785_0_0_1"/>
<sequence length="441" mass="47715">MIGVRCQSEGPPVHSRKFHTNATSAEIHAWARAACGEPRVEPDIFFEHRSVVPALPPDCDVEVWYVEQEIEALGAVGRLLQSYHCGLVFHVSTLLAPPPLTVFTLQYYAVDFPFGALFPISVEDGAGPVWNNEAVVAFTPGEDPHRWTKGRSLVGRTTGAIVNALCDWVVSEFTPSHPGYQLFDVLDAPQAGGATRTWVSACVCDTFVHASLRQLPSLGANFTSQQPLYRNYVPLISPSAPERVDLSNAGERAALNGYYSALLELVTRGLGARTLPQLLHWLAERLEYVYIHDARSGGYHRVELAPPYLCPSRLYQRMALPWQPGSEVVEPDRQPQPSTSASGRSADTASAMAADELFRDLLSGTRSLLMRRGYAAIGGHRRQRWMALAGAALAVAAGLAAAPRLDGVAGLSLGLALGAAAGFVLGRLSASPKRHPHRDNG</sequence>
<dbReference type="PANTHER" id="PTHR15380:SF2">
    <property type="entry name" value="CEROID-LIPOFUSCINOSIS NEURONAL PROTEIN 5"/>
    <property type="match status" value="1"/>
</dbReference>